<organism evidence="2">
    <name type="scientific">Orpheovirus IHUMI-LCC2</name>
    <dbReference type="NCBI Taxonomy" id="2023057"/>
    <lineage>
        <taxon>Viruses</taxon>
        <taxon>Varidnaviria</taxon>
        <taxon>Bamfordvirae</taxon>
        <taxon>Nucleocytoviricota</taxon>
        <taxon>Megaviricetes</taxon>
        <taxon>Pimascovirales</taxon>
        <taxon>Ocovirineae</taxon>
        <taxon>Orpheoviridae</taxon>
        <taxon>Alphaorpheovirus</taxon>
        <taxon>Alphaorpheovirus massiliense</taxon>
    </lineage>
</organism>
<sequence length="164" mass="18676">MTESKDINPFLKLVGEDNIENFLHLANNRDIRCLKLIQEKFKEIREPLYKSLLEDVPNDVECLKLIQNALILNPPSSLESILHKLKNSLSENKDDGDCLNLVMKLMGSTKNIGGNVFEEELLGYISAISMYILATYGITAEEDNEEEDEIEEEVERTEGTEEVK</sequence>
<feature type="compositionally biased region" description="Acidic residues" evidence="1">
    <location>
        <begin position="141"/>
        <end position="155"/>
    </location>
</feature>
<name>A0A2I2L5S2_9VIRU</name>
<dbReference type="GeneID" id="35382820"/>
<dbReference type="RefSeq" id="YP_009449179.1">
    <property type="nucleotide sequence ID" value="NC_036594.1"/>
</dbReference>
<evidence type="ECO:0000256" key="1">
    <source>
        <dbReference type="SAM" id="MobiDB-lite"/>
    </source>
</evidence>
<keyword evidence="3" id="KW-1185">Reference proteome</keyword>
<reference evidence="2" key="1">
    <citation type="submission" date="2017-08" db="EMBL/GenBank/DDBJ databases">
        <authorList>
            <consortium name="Urmite Genomes"/>
        </authorList>
    </citation>
    <scope>NUCLEOTIDE SEQUENCE [LARGE SCALE GENOMIC DNA]</scope>
    <source>
        <strain evidence="2">IHUMI-LCC2</strain>
    </source>
</reference>
<evidence type="ECO:0000313" key="2">
    <source>
        <dbReference type="EMBL" id="SNW62877.1"/>
    </source>
</evidence>
<protein>
    <submittedName>
        <fullName evidence="2">Uncharacterized protein</fullName>
    </submittedName>
</protein>
<gene>
    <name evidence="2" type="ORF">ORPV_973</name>
</gene>
<feature type="region of interest" description="Disordered" evidence="1">
    <location>
        <begin position="141"/>
        <end position="164"/>
    </location>
</feature>
<dbReference type="KEGG" id="vg:35382820"/>
<proteinExistence type="predicted"/>
<dbReference type="EMBL" id="LT906555">
    <property type="protein sequence ID" value="SNW62877.1"/>
    <property type="molecule type" value="Genomic_DNA"/>
</dbReference>
<dbReference type="Proteomes" id="UP000236316">
    <property type="component" value="Segment"/>
</dbReference>
<evidence type="ECO:0000313" key="3">
    <source>
        <dbReference type="Proteomes" id="UP000236316"/>
    </source>
</evidence>
<accession>A0A2I2L5S2</accession>